<dbReference type="RefSeq" id="WP_268758542.1">
    <property type="nucleotide sequence ID" value="NZ_CP113836.1"/>
</dbReference>
<sequence>MTALGLAVLELRRFRGPSRRFIPLLLCLVPLLCGALYLWANWDPYARADRIPVAVVNADRPAFTQQGERVDAGGQLARQLKAAGTFDWHFVGPGEAHDGLARGRYYFTVTIPADFSARLATAGDPDPQRAGIVLGLNDANNYLAGIMTEVVQPQLQEQINAAVHASYVKALYGELSGVRAQLATASDGARHLVDATRVAQEGAKTLVSGTGALQQGAGQVGDGLKQINQGVAGLGALTTGLTRATAAELPATAATLVDAANLTAQGLAAVRAGTSLVKDGTARAVANLNQLAEEVPGLRDHRAYQAALADAEQLDAAAGRIDGEAAAAAANAQEALRQARQIQAGIGAVQRRVLDTAAPIQLIDTGARTATTGANTLTGGLATLHQGAGAMQTAAGQAHDGATDNGTVVTDALSEIPPTSPEQVAHAASVLGSPVDIGRTNLNPAGPYGRGLAPFLFAIALWIFGLVACLLLRPVNPRALAGRVPAVSIAVGGWLPGAMLGVVAAMILYAVTEIGLGLHPRHPAATVLLLAVAAAGFVAVAHFLRTALGAFGDVLSLVLLIVQLTSCGGLYPMPTTPQLFQALNPLLPMTYLVDGLRVTLSGGLAEHLVRDFVVLGAYTVLFLAATSLVVTRRRLWRTSGLHPDVRL</sequence>
<keyword evidence="3 5" id="KW-1133">Transmembrane helix</keyword>
<dbReference type="InterPro" id="IPR013525">
    <property type="entry name" value="ABC2_TM"/>
</dbReference>
<dbReference type="NCBIfam" id="TIGR03061">
    <property type="entry name" value="pip_yhgE_Nterm"/>
    <property type="match status" value="1"/>
</dbReference>
<dbReference type="InterPro" id="IPR017501">
    <property type="entry name" value="Phage_infect_YhgE_C"/>
</dbReference>
<dbReference type="EMBL" id="CP113836">
    <property type="protein sequence ID" value="WAL68449.1"/>
    <property type="molecule type" value="Genomic_DNA"/>
</dbReference>
<keyword evidence="9" id="KW-1185">Reference proteome</keyword>
<feature type="transmembrane region" description="Helical" evidence="5">
    <location>
        <begin position="484"/>
        <end position="511"/>
    </location>
</feature>
<dbReference type="PANTHER" id="PTHR43077:SF10">
    <property type="entry name" value="TRANSPORT PERMEASE PROTEIN"/>
    <property type="match status" value="1"/>
</dbReference>
<keyword evidence="4 5" id="KW-0472">Membrane</keyword>
<dbReference type="NCBIfam" id="TIGR03062">
    <property type="entry name" value="pip_yhgE_Cterm"/>
    <property type="match status" value="1"/>
</dbReference>
<dbReference type="Pfam" id="PF01061">
    <property type="entry name" value="ABC2_membrane"/>
    <property type="match status" value="1"/>
</dbReference>
<protein>
    <submittedName>
        <fullName evidence="8">YhgE/Pip domain-containing protein</fullName>
    </submittedName>
</protein>
<evidence type="ECO:0000259" key="6">
    <source>
        <dbReference type="Pfam" id="PF01061"/>
    </source>
</evidence>
<evidence type="ECO:0000313" key="8">
    <source>
        <dbReference type="EMBL" id="WAL68449.1"/>
    </source>
</evidence>
<feature type="domain" description="ABC-2 type transporter transmembrane" evidence="7">
    <location>
        <begin position="25"/>
        <end position="162"/>
    </location>
</feature>
<proteinExistence type="predicted"/>
<feature type="domain" description="ABC-2 type transporter transmembrane" evidence="6">
    <location>
        <begin position="471"/>
        <end position="599"/>
    </location>
</feature>
<evidence type="ECO:0000256" key="3">
    <source>
        <dbReference type="ARBA" id="ARBA00022989"/>
    </source>
</evidence>
<organism evidence="8 9">
    <name type="scientific">Amycolatopsis cynarae</name>
    <dbReference type="NCBI Taxonomy" id="2995223"/>
    <lineage>
        <taxon>Bacteria</taxon>
        <taxon>Bacillati</taxon>
        <taxon>Actinomycetota</taxon>
        <taxon>Actinomycetes</taxon>
        <taxon>Pseudonocardiales</taxon>
        <taxon>Pseudonocardiaceae</taxon>
        <taxon>Amycolatopsis</taxon>
    </lineage>
</organism>
<comment type="subcellular location">
    <subcellularLocation>
        <location evidence="1">Membrane</location>
        <topology evidence="1">Multi-pass membrane protein</topology>
    </subcellularLocation>
</comment>
<feature type="transmembrane region" description="Helical" evidence="5">
    <location>
        <begin position="551"/>
        <end position="571"/>
    </location>
</feature>
<feature type="transmembrane region" description="Helical" evidence="5">
    <location>
        <begin position="612"/>
        <end position="631"/>
    </location>
</feature>
<dbReference type="InterPro" id="IPR017500">
    <property type="entry name" value="Phage_infect_YhgE_N"/>
</dbReference>
<evidence type="ECO:0000256" key="4">
    <source>
        <dbReference type="ARBA" id="ARBA00023136"/>
    </source>
</evidence>
<reference evidence="8" key="1">
    <citation type="submission" date="2022-11" db="EMBL/GenBank/DDBJ databases">
        <authorList>
            <person name="Mo P."/>
        </authorList>
    </citation>
    <scope>NUCLEOTIDE SEQUENCE</scope>
    <source>
        <strain evidence="8">HUAS 11-8</strain>
    </source>
</reference>
<dbReference type="PANTHER" id="PTHR43077">
    <property type="entry name" value="TRANSPORT PERMEASE YVFS-RELATED"/>
    <property type="match status" value="1"/>
</dbReference>
<feature type="transmembrane region" description="Helical" evidence="5">
    <location>
        <begin position="452"/>
        <end position="472"/>
    </location>
</feature>
<feature type="transmembrane region" description="Helical" evidence="5">
    <location>
        <begin position="523"/>
        <end position="544"/>
    </location>
</feature>
<dbReference type="InterPro" id="IPR051328">
    <property type="entry name" value="T7SS_ABC-Transporter"/>
</dbReference>
<feature type="transmembrane region" description="Helical" evidence="5">
    <location>
        <begin position="21"/>
        <end position="40"/>
    </location>
</feature>
<gene>
    <name evidence="8" type="ORF">ORV05_11970</name>
</gene>
<evidence type="ECO:0000256" key="2">
    <source>
        <dbReference type="ARBA" id="ARBA00022692"/>
    </source>
</evidence>
<accession>A0ABY7B7Y3</accession>
<evidence type="ECO:0000256" key="1">
    <source>
        <dbReference type="ARBA" id="ARBA00004141"/>
    </source>
</evidence>
<name>A0ABY7B7Y3_9PSEU</name>
<evidence type="ECO:0000256" key="5">
    <source>
        <dbReference type="SAM" id="Phobius"/>
    </source>
</evidence>
<keyword evidence="2 5" id="KW-0812">Transmembrane</keyword>
<evidence type="ECO:0000313" key="9">
    <source>
        <dbReference type="Proteomes" id="UP001163203"/>
    </source>
</evidence>
<evidence type="ECO:0000259" key="7">
    <source>
        <dbReference type="Pfam" id="PF12698"/>
    </source>
</evidence>
<dbReference type="Proteomes" id="UP001163203">
    <property type="component" value="Chromosome"/>
</dbReference>
<dbReference type="Pfam" id="PF12698">
    <property type="entry name" value="ABC2_membrane_3"/>
    <property type="match status" value="1"/>
</dbReference>